<organism evidence="1 2">
    <name type="scientific">Palleronia pelagia</name>
    <dbReference type="NCBI Taxonomy" id="387096"/>
    <lineage>
        <taxon>Bacteria</taxon>
        <taxon>Pseudomonadati</taxon>
        <taxon>Pseudomonadota</taxon>
        <taxon>Alphaproteobacteria</taxon>
        <taxon>Rhodobacterales</taxon>
        <taxon>Roseobacteraceae</taxon>
        <taxon>Palleronia</taxon>
    </lineage>
</organism>
<reference evidence="2" key="1">
    <citation type="submission" date="2016-10" db="EMBL/GenBank/DDBJ databases">
        <authorList>
            <person name="Varghese N."/>
            <person name="Submissions S."/>
        </authorList>
    </citation>
    <scope>NUCLEOTIDE SEQUENCE [LARGE SCALE GENOMIC DNA]</scope>
    <source>
        <strain evidence="2">DSM 26893</strain>
    </source>
</reference>
<evidence type="ECO:0000313" key="1">
    <source>
        <dbReference type="EMBL" id="SEO03037.1"/>
    </source>
</evidence>
<keyword evidence="2" id="KW-1185">Reference proteome</keyword>
<dbReference type="EMBL" id="FOCM01000010">
    <property type="protein sequence ID" value="SEO03037.1"/>
    <property type="molecule type" value="Genomic_DNA"/>
</dbReference>
<proteinExistence type="predicted"/>
<dbReference type="AlphaFoldDB" id="A0A1H8LD32"/>
<dbReference type="InterPro" id="IPR029062">
    <property type="entry name" value="Class_I_gatase-like"/>
</dbReference>
<protein>
    <submittedName>
        <fullName evidence="1">Uncharacterized protein</fullName>
    </submittedName>
</protein>
<dbReference type="Gene3D" id="3.40.50.880">
    <property type="match status" value="1"/>
</dbReference>
<dbReference type="Proteomes" id="UP000199372">
    <property type="component" value="Unassembled WGS sequence"/>
</dbReference>
<dbReference type="SUPFAM" id="SSF52317">
    <property type="entry name" value="Class I glutamine amidotransferase-like"/>
    <property type="match status" value="1"/>
</dbReference>
<sequence length="92" mass="9796">MACGVGLGGRRGGVGDALRGSPDYQFTAGGQWIAHPCDIIDSDIDATRPEHFLTAGTEGFDYLPEQYFMHGPPENEVLATTIFSGEHAPETA</sequence>
<name>A0A1H8LD32_9RHOB</name>
<gene>
    <name evidence="1" type="ORF">SAMN04488011_11022</name>
</gene>
<evidence type="ECO:0000313" key="2">
    <source>
        <dbReference type="Proteomes" id="UP000199372"/>
    </source>
</evidence>
<accession>A0A1H8LD32</accession>